<accession>A0A317PKS9</accession>
<gene>
    <name evidence="2" type="ORF">DFR52_105320</name>
</gene>
<evidence type="ECO:0000313" key="3">
    <source>
        <dbReference type="Proteomes" id="UP000246352"/>
    </source>
</evidence>
<dbReference type="SUPFAM" id="SSF69593">
    <property type="entry name" value="Glycerol-3-phosphate (1)-acyltransferase"/>
    <property type="match status" value="1"/>
</dbReference>
<dbReference type="AlphaFoldDB" id="A0A317PKS9"/>
<evidence type="ECO:0000259" key="1">
    <source>
        <dbReference type="SMART" id="SM00563"/>
    </source>
</evidence>
<protein>
    <submittedName>
        <fullName evidence="2">Putative hemolysin</fullName>
    </submittedName>
</protein>
<evidence type="ECO:0000313" key="2">
    <source>
        <dbReference type="EMBL" id="PWV98337.1"/>
    </source>
</evidence>
<keyword evidence="3" id="KW-1185">Reference proteome</keyword>
<dbReference type="GO" id="GO:0016746">
    <property type="term" value="F:acyltransferase activity"/>
    <property type="evidence" value="ECO:0007669"/>
    <property type="project" value="InterPro"/>
</dbReference>
<name>A0A317PKS9_9HYPH</name>
<reference evidence="2 3" key="1">
    <citation type="submission" date="2018-05" db="EMBL/GenBank/DDBJ databases">
        <title>Genomic Encyclopedia of Type Strains, Phase IV (KMG-IV): sequencing the most valuable type-strain genomes for metagenomic binning, comparative biology and taxonomic classification.</title>
        <authorList>
            <person name="Goeker M."/>
        </authorList>
    </citation>
    <scope>NUCLEOTIDE SEQUENCE [LARGE SCALE GENOMIC DNA]</scope>
    <source>
        <strain evidence="2 3">DSM 16791</strain>
    </source>
</reference>
<dbReference type="OrthoDB" id="1113830at2"/>
<dbReference type="Pfam" id="PF01553">
    <property type="entry name" value="Acyltransferase"/>
    <property type="match status" value="1"/>
</dbReference>
<dbReference type="RefSeq" id="WP_110033746.1">
    <property type="nucleotide sequence ID" value="NZ_QGTR01000005.1"/>
</dbReference>
<dbReference type="Proteomes" id="UP000246352">
    <property type="component" value="Unassembled WGS sequence"/>
</dbReference>
<comment type="caution">
    <text evidence="2">The sequence shown here is derived from an EMBL/GenBank/DDBJ whole genome shotgun (WGS) entry which is preliminary data.</text>
</comment>
<dbReference type="EMBL" id="QGTR01000005">
    <property type="protein sequence ID" value="PWV98337.1"/>
    <property type="molecule type" value="Genomic_DNA"/>
</dbReference>
<proteinExistence type="predicted"/>
<organism evidence="2 3">
    <name type="scientific">Hoeflea marina</name>
    <dbReference type="NCBI Taxonomy" id="274592"/>
    <lineage>
        <taxon>Bacteria</taxon>
        <taxon>Pseudomonadati</taxon>
        <taxon>Pseudomonadota</taxon>
        <taxon>Alphaproteobacteria</taxon>
        <taxon>Hyphomicrobiales</taxon>
        <taxon>Rhizobiaceae</taxon>
        <taxon>Hoeflea</taxon>
    </lineage>
</organism>
<feature type="domain" description="Phospholipid/glycerol acyltransferase" evidence="1">
    <location>
        <begin position="101"/>
        <end position="223"/>
    </location>
</feature>
<sequence>MNSRPSQSALIAGKITLLSRGRPGHIVDQLITERGEKLVRHPAWPLLRPFLYQLFHYRQALELADELAGLSGFEAFAHLSRLLDLDISSRHLERIPASGGFLLVANHPTGIADGVAVFDLLKAVRPDMMFFANRDAVRVNPRFSEMIVPVEWRPEHKSRGKARETLELTQRAMQDGKATVLFPSGRIAFWNEGRLTERPWKISAVSLARKHGLTIVPVHMTARNSGLFYWLSKHSTELRDMTVFHELLNKKRKTFSFTIGHPIPAEALDGDMAEVTRALERHTVHRLCADADARFEPLARSDQAKPAA</sequence>
<dbReference type="SMART" id="SM00563">
    <property type="entry name" value="PlsC"/>
    <property type="match status" value="1"/>
</dbReference>
<dbReference type="InterPro" id="IPR002123">
    <property type="entry name" value="Plipid/glycerol_acylTrfase"/>
</dbReference>